<name>A0ABU7L5N6_9NOCA</name>
<dbReference type="PANTHER" id="PTHR37981:SF1">
    <property type="entry name" value="SGNH HYDROLASE-TYPE ESTERASE DOMAIN-CONTAINING PROTEIN"/>
    <property type="match status" value="1"/>
</dbReference>
<dbReference type="PANTHER" id="PTHR37981">
    <property type="entry name" value="LIPASE 2"/>
    <property type="match status" value="1"/>
</dbReference>
<keyword evidence="3" id="KW-0378">Hydrolase</keyword>
<dbReference type="GO" id="GO:0016787">
    <property type="term" value="F:hydrolase activity"/>
    <property type="evidence" value="ECO:0007669"/>
    <property type="project" value="UniProtKB-KW"/>
</dbReference>
<organism evidence="3 4">
    <name type="scientific">Rhodococcus artemisiae</name>
    <dbReference type="NCBI Taxonomy" id="714159"/>
    <lineage>
        <taxon>Bacteria</taxon>
        <taxon>Bacillati</taxon>
        <taxon>Actinomycetota</taxon>
        <taxon>Actinomycetes</taxon>
        <taxon>Mycobacteriales</taxon>
        <taxon>Nocardiaceae</taxon>
        <taxon>Rhodococcus</taxon>
    </lineage>
</organism>
<dbReference type="Gene3D" id="3.40.50.1110">
    <property type="entry name" value="SGNH hydrolase"/>
    <property type="match status" value="1"/>
</dbReference>
<comment type="caution">
    <text evidence="3">The sequence shown here is derived from an EMBL/GenBank/DDBJ whole genome shotgun (WGS) entry which is preliminary data.</text>
</comment>
<dbReference type="InterPro" id="IPR013830">
    <property type="entry name" value="SGNH_hydro"/>
</dbReference>
<dbReference type="EMBL" id="JAUTXY010000001">
    <property type="protein sequence ID" value="MEE2056662.1"/>
    <property type="molecule type" value="Genomic_DNA"/>
</dbReference>
<dbReference type="EC" id="3.1.-.-" evidence="3"/>
<dbReference type="Proteomes" id="UP001336020">
    <property type="component" value="Unassembled WGS sequence"/>
</dbReference>
<dbReference type="CDD" id="cd01823">
    <property type="entry name" value="SEST_like"/>
    <property type="match status" value="1"/>
</dbReference>
<dbReference type="SUPFAM" id="SSF52266">
    <property type="entry name" value="SGNH hydrolase"/>
    <property type="match status" value="1"/>
</dbReference>
<evidence type="ECO:0000313" key="4">
    <source>
        <dbReference type="Proteomes" id="UP001336020"/>
    </source>
</evidence>
<feature type="signal peptide" evidence="1">
    <location>
        <begin position="1"/>
        <end position="33"/>
    </location>
</feature>
<sequence length="295" mass="30441">MRRSSMGSRAASAAVAVVAATAVSVVAPTPALAQSFYNSYVALGDSFVAGPGIPPQGSGPECGRSAVNYPSLVADAIGVGDFVDASCGGAVSEDLRGTQISVVTRADIAPQYDALRPDTDLVTVGIGGNDIGLVQLAISCINSAAPPQGVSCAEDNPDRPDPYDAAIDAFAPTYTTIVEEIRARSPHADILFVGYPTGIRDGGCFPEQQMWPQDATYLQSKIDRLNTVMAQQVGAAGAEFVDLRTSTIGHDSCATPDERWMEGIVPTSPGIPLHPNAAGHRNAAEQVVGALSAND</sequence>
<accession>A0ABU7L5N6</accession>
<dbReference type="Pfam" id="PF13472">
    <property type="entry name" value="Lipase_GDSL_2"/>
    <property type="match status" value="1"/>
</dbReference>
<proteinExistence type="predicted"/>
<feature type="chain" id="PRO_5046866819" evidence="1">
    <location>
        <begin position="34"/>
        <end position="295"/>
    </location>
</feature>
<feature type="domain" description="SGNH hydrolase-type esterase" evidence="2">
    <location>
        <begin position="42"/>
        <end position="281"/>
    </location>
</feature>
<keyword evidence="1" id="KW-0732">Signal</keyword>
<dbReference type="InterPro" id="IPR037460">
    <property type="entry name" value="SEST-like"/>
</dbReference>
<keyword evidence="4" id="KW-1185">Reference proteome</keyword>
<evidence type="ECO:0000259" key="2">
    <source>
        <dbReference type="Pfam" id="PF13472"/>
    </source>
</evidence>
<gene>
    <name evidence="3" type="ORF">Q7514_03875</name>
</gene>
<reference evidence="3 4" key="1">
    <citation type="submission" date="2023-07" db="EMBL/GenBank/DDBJ databases">
        <authorList>
            <person name="Girao M."/>
            <person name="Carvalho M.F."/>
        </authorList>
    </citation>
    <scope>NUCLEOTIDE SEQUENCE [LARGE SCALE GENOMIC DNA]</scope>
    <source>
        <strain evidence="3 4">YIM65754</strain>
    </source>
</reference>
<protein>
    <submittedName>
        <fullName evidence="3">SGNH/GDSL hydrolase family protein</fullName>
        <ecNumber evidence="3">3.1.-.-</ecNumber>
    </submittedName>
</protein>
<evidence type="ECO:0000256" key="1">
    <source>
        <dbReference type="SAM" id="SignalP"/>
    </source>
</evidence>
<dbReference type="InterPro" id="IPR036514">
    <property type="entry name" value="SGNH_hydro_sf"/>
</dbReference>
<dbReference type="RefSeq" id="WP_330131899.1">
    <property type="nucleotide sequence ID" value="NZ_JAUTXY010000001.1"/>
</dbReference>
<evidence type="ECO:0000313" key="3">
    <source>
        <dbReference type="EMBL" id="MEE2056662.1"/>
    </source>
</evidence>